<dbReference type="PANTHER" id="PTHR12286">
    <property type="entry name" value="SACCHAROPINE DEHYDROGENASE-LIKE OXIDOREDUCTASE"/>
    <property type="match status" value="1"/>
</dbReference>
<sequence>MPFKDHGRQYDLVLFGATGYSGKMAAEYITSNFPTNLKWAIAGRSETKLQAVIDECKVLNPDRSPPVIEILDASDEEKLTDLVKKSFAIITTVGPYCLYGEPVVKSCAESGTHYLDITGEIPWVYHMIKKYDMTAKRSGAIIIPQAGLESAAADLCTWALAKCIRKELAAKTRDVTLSLHTFRAAPSGGTLNTLLATFEHFRLQDFRDANEPFAFSPILHPAEPKRHPKSISQIIFGSHHAPGLGMVSTSIIGGTDQTQVERSWGLLSLIPSRKHEFYGPKFHFAEYRKVRNWLDGIFIHWGLFLAVALLFLVKPLRNLVRKHASQPGAGPPKEDAEKEEVEFRGIANPDTDEPVDKQAYCRAWFNGSIYLLTAIYAVEGALMLLEEEVDLPGGLLTPACLGQRYIDRLQEAGFHMEVRLQDR</sequence>
<keyword evidence="5" id="KW-1185">Reference proteome</keyword>
<evidence type="ECO:0000313" key="5">
    <source>
        <dbReference type="Proteomes" id="UP001338125"/>
    </source>
</evidence>
<evidence type="ECO:0000313" key="4">
    <source>
        <dbReference type="EMBL" id="KAK5990181.1"/>
    </source>
</evidence>
<dbReference type="Gene3D" id="3.40.50.720">
    <property type="entry name" value="NAD(P)-binding Rossmann-like Domain"/>
    <property type="match status" value="1"/>
</dbReference>
<name>A0ABR0SEB3_9HYPO</name>
<evidence type="ECO:0000256" key="1">
    <source>
        <dbReference type="ARBA" id="ARBA00038048"/>
    </source>
</evidence>
<reference evidence="4 5" key="1">
    <citation type="submission" date="2024-01" db="EMBL/GenBank/DDBJ databases">
        <title>Complete genome of Cladobotryum mycophilum ATHUM6906.</title>
        <authorList>
            <person name="Christinaki A.C."/>
            <person name="Myridakis A.I."/>
            <person name="Kouvelis V.N."/>
        </authorList>
    </citation>
    <scope>NUCLEOTIDE SEQUENCE [LARGE SCALE GENOMIC DNA]</scope>
    <source>
        <strain evidence="4 5">ATHUM6906</strain>
    </source>
</reference>
<dbReference type="InterPro" id="IPR005097">
    <property type="entry name" value="Sacchrp_dh_NADP-bd"/>
</dbReference>
<feature type="transmembrane region" description="Helical" evidence="2">
    <location>
        <begin position="293"/>
        <end position="313"/>
    </location>
</feature>
<evidence type="ECO:0000256" key="2">
    <source>
        <dbReference type="SAM" id="Phobius"/>
    </source>
</evidence>
<keyword evidence="2" id="KW-1133">Transmembrane helix</keyword>
<dbReference type="SUPFAM" id="SSF51735">
    <property type="entry name" value="NAD(P)-binding Rossmann-fold domains"/>
    <property type="match status" value="1"/>
</dbReference>
<dbReference type="Proteomes" id="UP001338125">
    <property type="component" value="Unassembled WGS sequence"/>
</dbReference>
<evidence type="ECO:0000259" key="3">
    <source>
        <dbReference type="Pfam" id="PF03435"/>
    </source>
</evidence>
<gene>
    <name evidence="4" type="ORF">PT974_08447</name>
</gene>
<dbReference type="PANTHER" id="PTHR12286:SF5">
    <property type="entry name" value="SACCHAROPINE DEHYDROGENASE-LIKE OXIDOREDUCTASE"/>
    <property type="match status" value="1"/>
</dbReference>
<keyword evidence="2" id="KW-0812">Transmembrane</keyword>
<comment type="caution">
    <text evidence="4">The sequence shown here is derived from an EMBL/GenBank/DDBJ whole genome shotgun (WGS) entry which is preliminary data.</text>
</comment>
<feature type="domain" description="Saccharopine dehydrogenase NADP binding" evidence="3">
    <location>
        <begin position="13"/>
        <end position="143"/>
    </location>
</feature>
<comment type="similarity">
    <text evidence="1">Belongs to the saccharopine dehydrogenase family.</text>
</comment>
<dbReference type="Pfam" id="PF03435">
    <property type="entry name" value="Sacchrp_dh_NADP"/>
    <property type="match status" value="1"/>
</dbReference>
<accession>A0ABR0SEB3</accession>
<keyword evidence="2" id="KW-0472">Membrane</keyword>
<proteinExistence type="inferred from homology"/>
<protein>
    <submittedName>
        <fullName evidence="4">Trans-acting enoyl reductase</fullName>
    </submittedName>
</protein>
<organism evidence="4 5">
    <name type="scientific">Cladobotryum mycophilum</name>
    <dbReference type="NCBI Taxonomy" id="491253"/>
    <lineage>
        <taxon>Eukaryota</taxon>
        <taxon>Fungi</taxon>
        <taxon>Dikarya</taxon>
        <taxon>Ascomycota</taxon>
        <taxon>Pezizomycotina</taxon>
        <taxon>Sordariomycetes</taxon>
        <taxon>Hypocreomycetidae</taxon>
        <taxon>Hypocreales</taxon>
        <taxon>Hypocreaceae</taxon>
        <taxon>Cladobotryum</taxon>
    </lineage>
</organism>
<dbReference type="InterPro" id="IPR036291">
    <property type="entry name" value="NAD(P)-bd_dom_sf"/>
</dbReference>
<dbReference type="InterPro" id="IPR051276">
    <property type="entry name" value="Saccharopine_DH-like_oxidrdct"/>
</dbReference>
<dbReference type="EMBL" id="JAVFKD010000014">
    <property type="protein sequence ID" value="KAK5990181.1"/>
    <property type="molecule type" value="Genomic_DNA"/>
</dbReference>